<dbReference type="AlphaFoldDB" id="A0A517MK75"/>
<dbReference type="EMBL" id="CP036262">
    <property type="protein sequence ID" value="QDS95273.1"/>
    <property type="molecule type" value="Genomic_DNA"/>
</dbReference>
<dbReference type="Proteomes" id="UP000320672">
    <property type="component" value="Chromosome"/>
</dbReference>
<feature type="signal peptide" evidence="1">
    <location>
        <begin position="1"/>
        <end position="22"/>
    </location>
</feature>
<dbReference type="RefSeq" id="WP_145353311.1">
    <property type="nucleotide sequence ID" value="NZ_CP036262.1"/>
</dbReference>
<evidence type="ECO:0000256" key="1">
    <source>
        <dbReference type="SAM" id="SignalP"/>
    </source>
</evidence>
<evidence type="ECO:0000313" key="2">
    <source>
        <dbReference type="EMBL" id="QDS95273.1"/>
    </source>
</evidence>
<dbReference type="KEGG" id="rml:FF011L_40660"/>
<name>A0A517MK75_9BACT</name>
<keyword evidence="1" id="KW-0732">Signal</keyword>
<proteinExistence type="predicted"/>
<organism evidence="2 3">
    <name type="scientific">Roseimaritima multifibrata</name>
    <dbReference type="NCBI Taxonomy" id="1930274"/>
    <lineage>
        <taxon>Bacteria</taxon>
        <taxon>Pseudomonadati</taxon>
        <taxon>Planctomycetota</taxon>
        <taxon>Planctomycetia</taxon>
        <taxon>Pirellulales</taxon>
        <taxon>Pirellulaceae</taxon>
        <taxon>Roseimaritima</taxon>
    </lineage>
</organism>
<keyword evidence="3" id="KW-1185">Reference proteome</keyword>
<gene>
    <name evidence="2" type="ORF">FF011L_40660</name>
</gene>
<evidence type="ECO:0000313" key="3">
    <source>
        <dbReference type="Proteomes" id="UP000320672"/>
    </source>
</evidence>
<accession>A0A517MK75</accession>
<dbReference type="OrthoDB" id="9959384at2"/>
<protein>
    <submittedName>
        <fullName evidence="2">Uncharacterized protein</fullName>
    </submittedName>
</protein>
<sequence precursor="true">MRRHTFVAVVGSLFLLVGTAGLSPGQEGAIKTDLPDVESAMTDYLVNQQDLSGRYCTVVRGKLIRHVDTGIREQDILAIDYRETANDYRYYAMTENMGSVDLVDYRRWEQWVFRKEEDARVWNAGSIRGHVVVRNKGELSSTARIVDFYYVPLAPMGAFLGSTIDADFGMKIFLLNARFLGQKPNKNGNVVGYWHIGRETGSCAEVTFSKGDKPLPIRIVWRRSHGKVENIESAQKLVPYSATETSWKTFQIEGANQDGDAPLSIAVPDTFRAIQYVHAAQDIDLELNLAFQWQFGDECKVARVDEKELVNGAFTKTDWTAGAQKLFDEDWNLLFEDWIVAQNRR</sequence>
<feature type="chain" id="PRO_5022040933" evidence="1">
    <location>
        <begin position="23"/>
        <end position="345"/>
    </location>
</feature>
<reference evidence="2 3" key="1">
    <citation type="submission" date="2019-02" db="EMBL/GenBank/DDBJ databases">
        <title>Deep-cultivation of Planctomycetes and their phenomic and genomic characterization uncovers novel biology.</title>
        <authorList>
            <person name="Wiegand S."/>
            <person name="Jogler M."/>
            <person name="Boedeker C."/>
            <person name="Pinto D."/>
            <person name="Vollmers J."/>
            <person name="Rivas-Marin E."/>
            <person name="Kohn T."/>
            <person name="Peeters S.H."/>
            <person name="Heuer A."/>
            <person name="Rast P."/>
            <person name="Oberbeckmann S."/>
            <person name="Bunk B."/>
            <person name="Jeske O."/>
            <person name="Meyerdierks A."/>
            <person name="Storesund J.E."/>
            <person name="Kallscheuer N."/>
            <person name="Luecker S."/>
            <person name="Lage O.M."/>
            <person name="Pohl T."/>
            <person name="Merkel B.J."/>
            <person name="Hornburger P."/>
            <person name="Mueller R.-W."/>
            <person name="Bruemmer F."/>
            <person name="Labrenz M."/>
            <person name="Spormann A.M."/>
            <person name="Op den Camp H."/>
            <person name="Overmann J."/>
            <person name="Amann R."/>
            <person name="Jetten M.S.M."/>
            <person name="Mascher T."/>
            <person name="Medema M.H."/>
            <person name="Devos D.P."/>
            <person name="Kaster A.-K."/>
            <person name="Ovreas L."/>
            <person name="Rohde M."/>
            <person name="Galperin M.Y."/>
            <person name="Jogler C."/>
        </authorList>
    </citation>
    <scope>NUCLEOTIDE SEQUENCE [LARGE SCALE GENOMIC DNA]</scope>
    <source>
        <strain evidence="2 3">FF011L</strain>
    </source>
</reference>